<evidence type="ECO:0000256" key="1">
    <source>
        <dbReference type="SAM" id="MobiDB-lite"/>
    </source>
</evidence>
<protein>
    <submittedName>
        <fullName evidence="2">Uncharacterized protein</fullName>
    </submittedName>
</protein>
<dbReference type="PANTHER" id="PTHR35505:SF1">
    <property type="entry name" value="SNF2 DOMAIN PROTEIN"/>
    <property type="match status" value="1"/>
</dbReference>
<dbReference type="AlphaFoldDB" id="A0AAE1JUV3"/>
<gene>
    <name evidence="2" type="ORF">QN277_017785</name>
</gene>
<organism evidence="2 3">
    <name type="scientific">Acacia crassicarpa</name>
    <name type="common">northern wattle</name>
    <dbReference type="NCBI Taxonomy" id="499986"/>
    <lineage>
        <taxon>Eukaryota</taxon>
        <taxon>Viridiplantae</taxon>
        <taxon>Streptophyta</taxon>
        <taxon>Embryophyta</taxon>
        <taxon>Tracheophyta</taxon>
        <taxon>Spermatophyta</taxon>
        <taxon>Magnoliopsida</taxon>
        <taxon>eudicotyledons</taxon>
        <taxon>Gunneridae</taxon>
        <taxon>Pentapetalae</taxon>
        <taxon>rosids</taxon>
        <taxon>fabids</taxon>
        <taxon>Fabales</taxon>
        <taxon>Fabaceae</taxon>
        <taxon>Caesalpinioideae</taxon>
        <taxon>mimosoid clade</taxon>
        <taxon>Acacieae</taxon>
        <taxon>Acacia</taxon>
    </lineage>
</organism>
<proteinExistence type="predicted"/>
<name>A0AAE1JUV3_9FABA</name>
<dbReference type="Proteomes" id="UP001293593">
    <property type="component" value="Unassembled WGS sequence"/>
</dbReference>
<comment type="caution">
    <text evidence="2">The sequence shown here is derived from an EMBL/GenBank/DDBJ whole genome shotgun (WGS) entry which is preliminary data.</text>
</comment>
<dbReference type="EMBL" id="JAWXYG010000004">
    <property type="protein sequence ID" value="KAK4274588.1"/>
    <property type="molecule type" value="Genomic_DNA"/>
</dbReference>
<dbReference type="PANTHER" id="PTHR35505">
    <property type="entry name" value="OS01G0600300 PROTEIN"/>
    <property type="match status" value="1"/>
</dbReference>
<accession>A0AAE1JUV3</accession>
<keyword evidence="3" id="KW-1185">Reference proteome</keyword>
<evidence type="ECO:0000313" key="2">
    <source>
        <dbReference type="EMBL" id="KAK4274588.1"/>
    </source>
</evidence>
<feature type="region of interest" description="Disordered" evidence="1">
    <location>
        <begin position="461"/>
        <end position="480"/>
    </location>
</feature>
<reference evidence="2" key="1">
    <citation type="submission" date="2023-10" db="EMBL/GenBank/DDBJ databases">
        <title>Chromosome-level genome of the transformable northern wattle, Acacia crassicarpa.</title>
        <authorList>
            <person name="Massaro I."/>
            <person name="Sinha N.R."/>
            <person name="Poethig S."/>
            <person name="Leichty A.R."/>
        </authorList>
    </citation>
    <scope>NUCLEOTIDE SEQUENCE</scope>
    <source>
        <strain evidence="2">Acra3RX</strain>
        <tissue evidence="2">Leaf</tissue>
    </source>
</reference>
<evidence type="ECO:0000313" key="3">
    <source>
        <dbReference type="Proteomes" id="UP001293593"/>
    </source>
</evidence>
<sequence length="510" mass="56916">MIPISLVPPQDSNIVPLSAHHYSMLKESVGHFLTKYRNGVTDFCDFSSIFSRLLQNMPDPPLGIVWFYSALGFHTTKLAVRRESSGRVAAAKDLFQLLVSCSDCCGSMKRIAILAPFVFELHRLVLEETDLKSEVQSLLEGLISYCSICCGQGPQEDGNGMTSLDPTFLDVIPVWIVDQYEVRDHSTEFFPIISDQLCKEIKSGCGMGFLAGIVMCEALLLNLCLKFESGIEKAEQEKKLHGLAVQTITGFRNFYFLDILSRMMLEPVLPVVKLLGSENEVLLKEVLFNAVVMVEYFINPQTGISLCPKSLKDFALTWLFVTDFAIQSARNKGDQEKAVSYLNAFSRSCIPIQLINWVTSQTSVGGMISQPNVTTPMALLKWLLVVEEQGLTIFVGDTAKLRAKAEYLISTTEHGLPLIKNSCHNVGKNLFFPSRRGGTEEDKHDTCDIEMGDPMDAMALSGNDRMNNSSTDGTRKRKEGIVDETKAQVKYMRCQFQGNSMRENSILFQQ</sequence>